<dbReference type="AlphaFoldDB" id="A0A067SEI5"/>
<evidence type="ECO:0000256" key="1">
    <source>
        <dbReference type="SAM" id="MobiDB-lite"/>
    </source>
</evidence>
<protein>
    <submittedName>
        <fullName evidence="2">Uncharacterized protein</fullName>
    </submittedName>
</protein>
<keyword evidence="3" id="KW-1185">Reference proteome</keyword>
<feature type="compositionally biased region" description="Basic residues" evidence="1">
    <location>
        <begin position="115"/>
        <end position="129"/>
    </location>
</feature>
<dbReference type="EMBL" id="KL142426">
    <property type="protein sequence ID" value="KDR66154.1"/>
    <property type="molecule type" value="Genomic_DNA"/>
</dbReference>
<feature type="compositionally biased region" description="Basic and acidic residues" evidence="1">
    <location>
        <begin position="1"/>
        <end position="13"/>
    </location>
</feature>
<gene>
    <name evidence="2" type="ORF">GALMADRAFT_148064</name>
</gene>
<feature type="region of interest" description="Disordered" evidence="1">
    <location>
        <begin position="1"/>
        <end position="36"/>
    </location>
</feature>
<feature type="region of interest" description="Disordered" evidence="1">
    <location>
        <begin position="58"/>
        <end position="133"/>
    </location>
</feature>
<feature type="compositionally biased region" description="Basic and acidic residues" evidence="1">
    <location>
        <begin position="65"/>
        <end position="77"/>
    </location>
</feature>
<sequence>MYFRVPKDVRNVDEQSECAGPTSSTTDQQPTTNTSLPTLAHYLVPPFKTSRTLFNRVTVSRAPRTKHEGRGNLEESRSPSTTGGLERRERLAGPRASTSVVHPIPLPSPMCRVRTSSKPRTPRSQRFSRHPPITNPIAFVTATQPRRTRDLPLTSPPSTLQGAGERASNTRAREFRSPPSPPAVQRHRRHSIWGARPLTPNTSTAPARLRYLEATLATKMGTTATKTIAGAGTVTAGAGAS</sequence>
<feature type="region of interest" description="Disordered" evidence="1">
    <location>
        <begin position="146"/>
        <end position="203"/>
    </location>
</feature>
<proteinExistence type="predicted"/>
<name>A0A067SEI5_GALM3</name>
<evidence type="ECO:0000313" key="2">
    <source>
        <dbReference type="EMBL" id="KDR66154.1"/>
    </source>
</evidence>
<dbReference type="HOGENOM" id="CLU_1151869_0_0_1"/>
<accession>A0A067SEI5</accession>
<dbReference type="Proteomes" id="UP000027222">
    <property type="component" value="Unassembled WGS sequence"/>
</dbReference>
<evidence type="ECO:0000313" key="3">
    <source>
        <dbReference type="Proteomes" id="UP000027222"/>
    </source>
</evidence>
<reference evidence="3" key="1">
    <citation type="journal article" date="2014" name="Proc. Natl. Acad. Sci. U.S.A.">
        <title>Extensive sampling of basidiomycete genomes demonstrates inadequacy of the white-rot/brown-rot paradigm for wood decay fungi.</title>
        <authorList>
            <person name="Riley R."/>
            <person name="Salamov A.A."/>
            <person name="Brown D.W."/>
            <person name="Nagy L.G."/>
            <person name="Floudas D."/>
            <person name="Held B.W."/>
            <person name="Levasseur A."/>
            <person name="Lombard V."/>
            <person name="Morin E."/>
            <person name="Otillar R."/>
            <person name="Lindquist E.A."/>
            <person name="Sun H."/>
            <person name="LaButti K.M."/>
            <person name="Schmutz J."/>
            <person name="Jabbour D."/>
            <person name="Luo H."/>
            <person name="Baker S.E."/>
            <person name="Pisabarro A.G."/>
            <person name="Walton J.D."/>
            <person name="Blanchette R.A."/>
            <person name="Henrissat B."/>
            <person name="Martin F."/>
            <person name="Cullen D."/>
            <person name="Hibbett D.S."/>
            <person name="Grigoriev I.V."/>
        </authorList>
    </citation>
    <scope>NUCLEOTIDE SEQUENCE [LARGE SCALE GENOMIC DNA]</scope>
    <source>
        <strain evidence="3">CBS 339.88</strain>
    </source>
</reference>
<feature type="compositionally biased region" description="Low complexity" evidence="1">
    <location>
        <begin position="21"/>
        <end position="35"/>
    </location>
</feature>
<organism evidence="2 3">
    <name type="scientific">Galerina marginata (strain CBS 339.88)</name>
    <dbReference type="NCBI Taxonomy" id="685588"/>
    <lineage>
        <taxon>Eukaryota</taxon>
        <taxon>Fungi</taxon>
        <taxon>Dikarya</taxon>
        <taxon>Basidiomycota</taxon>
        <taxon>Agaricomycotina</taxon>
        <taxon>Agaricomycetes</taxon>
        <taxon>Agaricomycetidae</taxon>
        <taxon>Agaricales</taxon>
        <taxon>Agaricineae</taxon>
        <taxon>Strophariaceae</taxon>
        <taxon>Galerina</taxon>
    </lineage>
</organism>